<evidence type="ECO:0000313" key="2">
    <source>
        <dbReference type="Proteomes" id="UP000072741"/>
    </source>
</evidence>
<comment type="caution">
    <text evidence="1">The sequence shown here is derived from an EMBL/GenBank/DDBJ whole genome shotgun (WGS) entry which is preliminary data.</text>
</comment>
<sequence length="66" mass="7040">MQGHVEPLGIPAIILSNGGESGGWHSPGEWWKPDGAWKDAQIGLTTILALVGVQGMGEPLLQKRPR</sequence>
<dbReference type="Proteomes" id="UP000072741">
    <property type="component" value="Unassembled WGS sequence"/>
</dbReference>
<reference evidence="1 2" key="1">
    <citation type="journal article" date="2016" name="Front. Microbiol.">
        <title>Genomic Resource of Rice Seed Associated Bacteria.</title>
        <authorList>
            <person name="Midha S."/>
            <person name="Bansal K."/>
            <person name="Sharma S."/>
            <person name="Kumar N."/>
            <person name="Patil P.P."/>
            <person name="Chaudhry V."/>
            <person name="Patil P.B."/>
        </authorList>
    </citation>
    <scope>NUCLEOTIDE SEQUENCE [LARGE SCALE GENOMIC DNA]</scope>
    <source>
        <strain evidence="1 2">NS331</strain>
    </source>
</reference>
<organism evidence="1 2">
    <name type="scientific">Pseudacidovorax intermedius</name>
    <dbReference type="NCBI Taxonomy" id="433924"/>
    <lineage>
        <taxon>Bacteria</taxon>
        <taxon>Pseudomonadati</taxon>
        <taxon>Pseudomonadota</taxon>
        <taxon>Betaproteobacteria</taxon>
        <taxon>Burkholderiales</taxon>
        <taxon>Comamonadaceae</taxon>
        <taxon>Pseudacidovorax</taxon>
    </lineage>
</organism>
<dbReference type="RefSeq" id="WP_058641775.1">
    <property type="nucleotide sequence ID" value="NZ_LDSL01000056.1"/>
</dbReference>
<name>A0A147GY81_9BURK</name>
<dbReference type="AlphaFoldDB" id="A0A147GY81"/>
<evidence type="ECO:0000313" key="1">
    <source>
        <dbReference type="EMBL" id="KTT22600.1"/>
    </source>
</evidence>
<protein>
    <submittedName>
        <fullName evidence="1">Uncharacterized protein</fullName>
    </submittedName>
</protein>
<dbReference type="EMBL" id="LDSL01000056">
    <property type="protein sequence ID" value="KTT22600.1"/>
    <property type="molecule type" value="Genomic_DNA"/>
</dbReference>
<accession>A0A147GY81</accession>
<keyword evidence="2" id="KW-1185">Reference proteome</keyword>
<dbReference type="SUPFAM" id="SSF53187">
    <property type="entry name" value="Zn-dependent exopeptidases"/>
    <property type="match status" value="1"/>
</dbReference>
<gene>
    <name evidence="1" type="ORF">NS331_09610</name>
</gene>
<proteinExistence type="predicted"/>